<proteinExistence type="predicted"/>
<gene>
    <name evidence="1" type="ORF">D7Y13_24520</name>
</gene>
<name>A0ABX9QFR7_9BACT</name>
<dbReference type="Gene3D" id="3.30.470.20">
    <property type="entry name" value="ATP-grasp fold, B domain"/>
    <property type="match status" value="1"/>
</dbReference>
<evidence type="ECO:0000313" key="1">
    <source>
        <dbReference type="EMBL" id="RKI02492.1"/>
    </source>
</evidence>
<protein>
    <recommendedName>
        <fullName evidence="3">ATP-grasp domain-containing protein</fullName>
    </recommendedName>
</protein>
<dbReference type="SUPFAM" id="SSF56059">
    <property type="entry name" value="Glutathione synthetase ATP-binding domain-like"/>
    <property type="match status" value="1"/>
</dbReference>
<keyword evidence="2" id="KW-1185">Reference proteome</keyword>
<dbReference type="PANTHER" id="PTHR21621:SF0">
    <property type="entry name" value="BETA-CITRYLGLUTAMATE SYNTHASE B-RELATED"/>
    <property type="match status" value="1"/>
</dbReference>
<dbReference type="PANTHER" id="PTHR21621">
    <property type="entry name" value="RIBOSOMAL PROTEIN S6 MODIFICATION PROTEIN"/>
    <property type="match status" value="1"/>
</dbReference>
<dbReference type="EMBL" id="RAWI01000209">
    <property type="protein sequence ID" value="RKI02492.1"/>
    <property type="molecule type" value="Genomic_DNA"/>
</dbReference>
<organism evidence="1 2">
    <name type="scientific">Corallococcus praedator</name>
    <dbReference type="NCBI Taxonomy" id="2316724"/>
    <lineage>
        <taxon>Bacteria</taxon>
        <taxon>Pseudomonadati</taxon>
        <taxon>Myxococcota</taxon>
        <taxon>Myxococcia</taxon>
        <taxon>Myxococcales</taxon>
        <taxon>Cystobacterineae</taxon>
        <taxon>Myxococcaceae</taxon>
        <taxon>Corallococcus</taxon>
    </lineage>
</organism>
<reference evidence="1 2" key="1">
    <citation type="submission" date="2018-09" db="EMBL/GenBank/DDBJ databases">
        <authorList>
            <person name="Livingstone P.G."/>
            <person name="Whitworth D.E."/>
        </authorList>
    </citation>
    <scope>NUCLEOTIDE SEQUENCE [LARGE SCALE GENOMIC DNA]</scope>
    <source>
        <strain evidence="1 2">CA031B</strain>
    </source>
</reference>
<dbReference type="Proteomes" id="UP000278907">
    <property type="component" value="Unassembled WGS sequence"/>
</dbReference>
<evidence type="ECO:0000313" key="2">
    <source>
        <dbReference type="Proteomes" id="UP000278907"/>
    </source>
</evidence>
<accession>A0ABX9QFR7</accession>
<evidence type="ECO:0008006" key="3">
    <source>
        <dbReference type="Google" id="ProtNLM"/>
    </source>
</evidence>
<comment type="caution">
    <text evidence="1">The sequence shown here is derived from an EMBL/GenBank/DDBJ whole genome shotgun (WGS) entry which is preliminary data.</text>
</comment>
<sequence>MTNDATQVRQFRERFRRTIYKAMGETAHENTATRFLSDEDMARLDSLSNCPAIFQEFIDARFDIRVTVVGNRVFAVRIDSQSGQSTLDWRFDHSVAFELFELEPSIEASVLLLLRELGLTYGAIDMRQTPEGEYVFLEVNPAGQYLFAELLTGAPISEAMAQELLLGH</sequence>